<dbReference type="InterPro" id="IPR036047">
    <property type="entry name" value="F-box-like_dom_sf"/>
</dbReference>
<proteinExistence type="predicted"/>
<dbReference type="Pfam" id="PF00646">
    <property type="entry name" value="F-box"/>
    <property type="match status" value="1"/>
</dbReference>
<organism evidence="2 3">
    <name type="scientific">Kalanchoe fedtschenkoi</name>
    <name type="common">Lavender scallops</name>
    <name type="synonym">South American air plant</name>
    <dbReference type="NCBI Taxonomy" id="63787"/>
    <lineage>
        <taxon>Eukaryota</taxon>
        <taxon>Viridiplantae</taxon>
        <taxon>Streptophyta</taxon>
        <taxon>Embryophyta</taxon>
        <taxon>Tracheophyta</taxon>
        <taxon>Spermatophyta</taxon>
        <taxon>Magnoliopsida</taxon>
        <taxon>eudicotyledons</taxon>
        <taxon>Gunneridae</taxon>
        <taxon>Pentapetalae</taxon>
        <taxon>Saxifragales</taxon>
        <taxon>Crassulaceae</taxon>
        <taxon>Kalanchoe</taxon>
    </lineage>
</organism>
<dbReference type="Gramene" id="Kaladp0095s0684.1.v1.1">
    <property type="protein sequence ID" value="Kaladp0095s0684.1.v1.1.CDS.1"/>
    <property type="gene ID" value="Kaladp0095s0684.v1.1"/>
</dbReference>
<evidence type="ECO:0000313" key="3">
    <source>
        <dbReference type="Proteomes" id="UP000594263"/>
    </source>
</evidence>
<dbReference type="InterPro" id="IPR032675">
    <property type="entry name" value="LRR_dom_sf"/>
</dbReference>
<dbReference type="InterPro" id="IPR001810">
    <property type="entry name" value="F-box_dom"/>
</dbReference>
<dbReference type="PANTHER" id="PTHR13318:SF265">
    <property type="entry name" value="F-BOX DOMAIN-CONTAINING PROTEIN"/>
    <property type="match status" value="1"/>
</dbReference>
<accession>A0A7N0V261</accession>
<feature type="domain" description="F-box" evidence="1">
    <location>
        <begin position="17"/>
        <end position="66"/>
    </location>
</feature>
<evidence type="ECO:0000313" key="2">
    <source>
        <dbReference type="EnsemblPlants" id="Kaladp0095s0684.1.v1.1.CDS.1"/>
    </source>
</evidence>
<dbReference type="SUPFAM" id="SSF81383">
    <property type="entry name" value="F-box domain"/>
    <property type="match status" value="1"/>
</dbReference>
<dbReference type="CDD" id="cd09917">
    <property type="entry name" value="F-box_SF"/>
    <property type="match status" value="1"/>
</dbReference>
<dbReference type="Gene3D" id="3.80.10.10">
    <property type="entry name" value="Ribonuclease Inhibitor"/>
    <property type="match status" value="1"/>
</dbReference>
<reference evidence="2" key="1">
    <citation type="submission" date="2021-01" db="UniProtKB">
        <authorList>
            <consortium name="EnsemblPlants"/>
        </authorList>
    </citation>
    <scope>IDENTIFICATION</scope>
</reference>
<keyword evidence="3" id="KW-1185">Reference proteome</keyword>
<dbReference type="SUPFAM" id="SSF52047">
    <property type="entry name" value="RNI-like"/>
    <property type="match status" value="1"/>
</dbReference>
<dbReference type="AlphaFoldDB" id="A0A7N0V261"/>
<evidence type="ECO:0000259" key="1">
    <source>
        <dbReference type="PROSITE" id="PS50181"/>
    </source>
</evidence>
<protein>
    <recommendedName>
        <fullName evidence="1">F-box domain-containing protein</fullName>
    </recommendedName>
</protein>
<dbReference type="EnsemblPlants" id="Kaladp0095s0684.1.v1.1">
    <property type="protein sequence ID" value="Kaladp0095s0684.1.v1.1.CDS.1"/>
    <property type="gene ID" value="Kaladp0095s0684.v1.1"/>
</dbReference>
<dbReference type="SMART" id="SM00256">
    <property type="entry name" value="FBOX"/>
    <property type="match status" value="1"/>
</dbReference>
<dbReference type="PANTHER" id="PTHR13318">
    <property type="entry name" value="PARTNER OF PAIRED, ISOFORM B-RELATED"/>
    <property type="match status" value="1"/>
</dbReference>
<sequence length="437" mass="50233">MAKKRKRIVTATTATTTTTIDDMPSDTLLLIIGQLGRSDLPSLSLVSKRFRSLADRFVRRLTFPKLPIRNSTLQKLFSRFSSVNHIVLRCVRIPRVLSAVLSSALDIEHLEIVGRPTGGYPSFYEQRRMFSLCGRFQKIKALGLGFCLDKVEDDDLAQFVQNFPSLQELDLSVPGWTDVRINKLTSKVPNLRKISLCWCDTMTDTALDSLSANCVNLEEICFQGWTEFSPEVFCRFLRKARNLRSVKLPDFYQSIMQPELLLLGEAISACENLVHLSIQNRLVNDEILGAISKSRAPLTSLHMELKKNNEAYSMKGVSAMLCAFPELTQLWIELPYADFYLQDERMSHLVKSLPRLKDITVTTHCPMFATLFSLIGNCHLLECIRLYVWMKHYRESHHEQMRRNYSIKRIEIHPDPDKLLKKHLKSICASVTEWNFK</sequence>
<dbReference type="GO" id="GO:0019005">
    <property type="term" value="C:SCF ubiquitin ligase complex"/>
    <property type="evidence" value="ECO:0007669"/>
    <property type="project" value="TreeGrafter"/>
</dbReference>
<dbReference type="Proteomes" id="UP000594263">
    <property type="component" value="Unplaced"/>
</dbReference>
<dbReference type="PROSITE" id="PS50181">
    <property type="entry name" value="FBOX"/>
    <property type="match status" value="1"/>
</dbReference>
<name>A0A7N0V261_KALFE</name>
<dbReference type="GO" id="GO:0031146">
    <property type="term" value="P:SCF-dependent proteasomal ubiquitin-dependent protein catabolic process"/>
    <property type="evidence" value="ECO:0007669"/>
    <property type="project" value="TreeGrafter"/>
</dbReference>